<name>A0A937F5D9_9BACT</name>
<gene>
    <name evidence="3" type="ORF">JL102_03865</name>
</gene>
<dbReference type="GO" id="GO:2001070">
    <property type="term" value="F:starch binding"/>
    <property type="evidence" value="ECO:0007669"/>
    <property type="project" value="InterPro"/>
</dbReference>
<dbReference type="AlphaFoldDB" id="A0A937F5D9"/>
<dbReference type="Gene3D" id="2.60.40.3620">
    <property type="match status" value="1"/>
</dbReference>
<feature type="compositionally biased region" description="Polar residues" evidence="1">
    <location>
        <begin position="227"/>
        <end position="237"/>
    </location>
</feature>
<accession>A0A937F5D9</accession>
<dbReference type="Proteomes" id="UP000659388">
    <property type="component" value="Unassembled WGS sequence"/>
</dbReference>
<sequence>MKTKYLYIIALFFIGLISCDKDDDLVVAHSPVPPELMISNSTIVLLEEQAEKEAINFTRTSTDFGFDGAESYEIQFDTVSNFASNMTPIEFDTTMKISYSVATFNSRSVQLGLTPNEVNTLYVRLKASVSEDVFVYSNIIELSVTPYQSSEVSAYADLYMIGPATEIGWGAASDAIPMFRDPENSFVYTFTGNFNEGELKLLGERGNWQPQWGSAMGSGGSGKLALQETSNDSQPPGITMTAGYQTITVNIQTMTYTIESYDVNSSPVYSSAGLSGSLFNDWTDIVPMTNSSFNPHIWTLNYDYDEYSDIQFRAGSEWWGTVGDQSALYGTARESAQNIWLNGGSYLVVFNDLTGEYIFIK</sequence>
<dbReference type="RefSeq" id="WP_202242769.1">
    <property type="nucleotide sequence ID" value="NZ_JAESIY010000002.1"/>
</dbReference>
<evidence type="ECO:0000256" key="1">
    <source>
        <dbReference type="SAM" id="MobiDB-lite"/>
    </source>
</evidence>
<evidence type="ECO:0000313" key="4">
    <source>
        <dbReference type="Proteomes" id="UP000659388"/>
    </source>
</evidence>
<organism evidence="3 4">
    <name type="scientific">Fulvivirga sediminis</name>
    <dbReference type="NCBI Taxonomy" id="2803949"/>
    <lineage>
        <taxon>Bacteria</taxon>
        <taxon>Pseudomonadati</taxon>
        <taxon>Bacteroidota</taxon>
        <taxon>Cytophagia</taxon>
        <taxon>Cytophagales</taxon>
        <taxon>Fulvivirgaceae</taxon>
        <taxon>Fulvivirga</taxon>
    </lineage>
</organism>
<keyword evidence="4" id="KW-1185">Reference proteome</keyword>
<dbReference type="EMBL" id="JAESIY010000002">
    <property type="protein sequence ID" value="MBL3655252.1"/>
    <property type="molecule type" value="Genomic_DNA"/>
</dbReference>
<protein>
    <submittedName>
        <fullName evidence="3">SusE domain-containing protein</fullName>
    </submittedName>
</protein>
<reference evidence="3" key="1">
    <citation type="submission" date="2021-01" db="EMBL/GenBank/DDBJ databases">
        <title>Fulvivirga kasyanovii gen. nov., sp nov., a novel member of the phylum Bacteroidetes isolated from seawater in a mussel farm.</title>
        <authorList>
            <person name="Zhao L.-H."/>
            <person name="Wang Z.-J."/>
        </authorList>
    </citation>
    <scope>NUCLEOTIDE SEQUENCE</scope>
    <source>
        <strain evidence="3">2943</strain>
    </source>
</reference>
<feature type="region of interest" description="Disordered" evidence="1">
    <location>
        <begin position="218"/>
        <end position="237"/>
    </location>
</feature>
<evidence type="ECO:0000259" key="2">
    <source>
        <dbReference type="Pfam" id="PF14292"/>
    </source>
</evidence>
<comment type="caution">
    <text evidence="3">The sequence shown here is derived from an EMBL/GenBank/DDBJ whole genome shotgun (WGS) entry which is preliminary data.</text>
</comment>
<proteinExistence type="predicted"/>
<dbReference type="GO" id="GO:0019867">
    <property type="term" value="C:outer membrane"/>
    <property type="evidence" value="ECO:0007669"/>
    <property type="project" value="InterPro"/>
</dbReference>
<dbReference type="PROSITE" id="PS51257">
    <property type="entry name" value="PROKAR_LIPOPROTEIN"/>
    <property type="match status" value="1"/>
</dbReference>
<evidence type="ECO:0000313" key="3">
    <source>
        <dbReference type="EMBL" id="MBL3655252.1"/>
    </source>
</evidence>
<dbReference type="Pfam" id="PF14292">
    <property type="entry name" value="SusE"/>
    <property type="match status" value="1"/>
</dbReference>
<dbReference type="InterPro" id="IPR025970">
    <property type="entry name" value="SusE"/>
</dbReference>
<feature type="domain" description="SusE outer membrane protein" evidence="2">
    <location>
        <begin position="21"/>
        <end position="126"/>
    </location>
</feature>